<feature type="non-terminal residue" evidence="1">
    <location>
        <position position="1"/>
    </location>
</feature>
<proteinExistence type="predicted"/>
<dbReference type="AlphaFoldDB" id="A0A7U2I1L5"/>
<keyword evidence="2" id="KW-1185">Reference proteome</keyword>
<evidence type="ECO:0000313" key="2">
    <source>
        <dbReference type="Proteomes" id="UP000663193"/>
    </source>
</evidence>
<name>A0A7U2I1L5_PHANO</name>
<dbReference type="Proteomes" id="UP000663193">
    <property type="component" value="Chromosome 8"/>
</dbReference>
<reference evidence="2" key="1">
    <citation type="journal article" date="2021" name="BMC Genomics">
        <title>Chromosome-level genome assembly and manually-curated proteome of model necrotroph Parastagonospora nodorum Sn15 reveals a genome-wide trove of candidate effector homologs, and redundancy of virulence-related functions within an accessory chromosome.</title>
        <authorList>
            <person name="Bertazzoni S."/>
            <person name="Jones D.A.B."/>
            <person name="Phan H.T."/>
            <person name="Tan K.-C."/>
            <person name="Hane J.K."/>
        </authorList>
    </citation>
    <scope>NUCLEOTIDE SEQUENCE [LARGE SCALE GENOMIC DNA]</scope>
    <source>
        <strain evidence="2">SN15 / ATCC MYA-4574 / FGSC 10173)</strain>
    </source>
</reference>
<accession>A0A7U2I1L5</accession>
<protein>
    <submittedName>
        <fullName evidence="1">Uncharacterized protein</fullName>
    </submittedName>
</protein>
<gene>
    <name evidence="1" type="ORF">JI435_303280</name>
</gene>
<dbReference type="EMBL" id="CP069030">
    <property type="protein sequence ID" value="QRC98518.1"/>
    <property type="molecule type" value="Genomic_DNA"/>
</dbReference>
<dbReference type="VEuPathDB" id="FungiDB:JI435_303280"/>
<organism evidence="1 2">
    <name type="scientific">Phaeosphaeria nodorum (strain SN15 / ATCC MYA-4574 / FGSC 10173)</name>
    <name type="common">Glume blotch fungus</name>
    <name type="synonym">Parastagonospora nodorum</name>
    <dbReference type="NCBI Taxonomy" id="321614"/>
    <lineage>
        <taxon>Eukaryota</taxon>
        <taxon>Fungi</taxon>
        <taxon>Dikarya</taxon>
        <taxon>Ascomycota</taxon>
        <taxon>Pezizomycotina</taxon>
        <taxon>Dothideomycetes</taxon>
        <taxon>Pleosporomycetidae</taxon>
        <taxon>Pleosporales</taxon>
        <taxon>Pleosporineae</taxon>
        <taxon>Phaeosphaeriaceae</taxon>
        <taxon>Parastagonospora</taxon>
    </lineage>
</organism>
<evidence type="ECO:0000313" key="1">
    <source>
        <dbReference type="EMBL" id="QRC98518.1"/>
    </source>
</evidence>
<sequence>PEFGDAFMLRLRVCFTQGTPLLSSTHPLFDISWRSLPRSRYKLCESFGSTSCIGPLNSMSKDTGIRTACQSWQRPLTSRASISMSCSVQRAIRYQCVLVRACRNALWRGNQWWCLRTISMRSCDRTC</sequence>